<dbReference type="EMBL" id="BK015137">
    <property type="protein sequence ID" value="DAD92480.1"/>
    <property type="molecule type" value="Genomic_DNA"/>
</dbReference>
<reference evidence="1" key="1">
    <citation type="journal article" date="2021" name="Proc. Natl. Acad. Sci. U.S.A.">
        <title>A Catalog of Tens of Thousands of Viruses from Human Metagenomes Reveals Hidden Associations with Chronic Diseases.</title>
        <authorList>
            <person name="Tisza M.J."/>
            <person name="Buck C.B."/>
        </authorList>
    </citation>
    <scope>NUCLEOTIDE SEQUENCE</scope>
    <source>
        <strain evidence="1">CtOyJ30</strain>
    </source>
</reference>
<sequence>MRIWIDGITRDMTAEEIAAMQESQLNAERITEPLTDSEKIALMLAAIPEEPVPTLEPKVGYKWKPVYSSSAGFAWELVEDPDALGTLKNPLRWTEGHEVKAGYHYTDGTHLYVALEDGVPTGIEDETYFAEV</sequence>
<proteinExistence type="predicted"/>
<protein>
    <submittedName>
        <fullName evidence="1">Uncharacterized protein</fullName>
    </submittedName>
</protein>
<name>A0A8S5NE33_9CAUD</name>
<accession>A0A8S5NE33</accession>
<organism evidence="1">
    <name type="scientific">Siphoviridae sp. ctOyJ30</name>
    <dbReference type="NCBI Taxonomy" id="2826317"/>
    <lineage>
        <taxon>Viruses</taxon>
        <taxon>Duplodnaviria</taxon>
        <taxon>Heunggongvirae</taxon>
        <taxon>Uroviricota</taxon>
        <taxon>Caudoviricetes</taxon>
    </lineage>
</organism>
<evidence type="ECO:0000313" key="1">
    <source>
        <dbReference type="EMBL" id="DAD92480.1"/>
    </source>
</evidence>